<organism evidence="4 5">
    <name type="scientific">Microbacterium yannicii</name>
    <dbReference type="NCBI Taxonomy" id="671622"/>
    <lineage>
        <taxon>Bacteria</taxon>
        <taxon>Bacillati</taxon>
        <taxon>Actinomycetota</taxon>
        <taxon>Actinomycetes</taxon>
        <taxon>Micrococcales</taxon>
        <taxon>Microbacteriaceae</taxon>
        <taxon>Microbacterium</taxon>
    </lineage>
</organism>
<proteinExistence type="predicted"/>
<accession>A0ABP9LWN4</accession>
<reference evidence="5" key="1">
    <citation type="journal article" date="2019" name="Int. J. Syst. Evol. Microbiol.">
        <title>The Global Catalogue of Microorganisms (GCM) 10K type strain sequencing project: providing services to taxonomists for standard genome sequencing and annotation.</title>
        <authorList>
            <consortium name="The Broad Institute Genomics Platform"/>
            <consortium name="The Broad Institute Genome Sequencing Center for Infectious Disease"/>
            <person name="Wu L."/>
            <person name="Ma J."/>
        </authorList>
    </citation>
    <scope>NUCLEOTIDE SEQUENCE [LARGE SCALE GENOMIC DNA]</scope>
    <source>
        <strain evidence="5">JCM 18959</strain>
    </source>
</reference>
<dbReference type="PANTHER" id="PTHR43877">
    <property type="entry name" value="AMINOALKYLPHOSPHONATE N-ACETYLTRANSFERASE-RELATED-RELATED"/>
    <property type="match status" value="1"/>
</dbReference>
<evidence type="ECO:0000313" key="4">
    <source>
        <dbReference type="EMBL" id="GAA5084978.1"/>
    </source>
</evidence>
<protein>
    <submittedName>
        <fullName evidence="4">GNAT family N-acetyltransferase</fullName>
    </submittedName>
</protein>
<dbReference type="RefSeq" id="WP_194412243.1">
    <property type="nucleotide sequence ID" value="NZ_BAABKZ010000001.1"/>
</dbReference>
<dbReference type="InterPro" id="IPR000182">
    <property type="entry name" value="GNAT_dom"/>
</dbReference>
<evidence type="ECO:0000256" key="2">
    <source>
        <dbReference type="ARBA" id="ARBA00023315"/>
    </source>
</evidence>
<dbReference type="PANTHER" id="PTHR43877:SF2">
    <property type="entry name" value="AMINOALKYLPHOSPHONATE N-ACETYLTRANSFERASE-RELATED"/>
    <property type="match status" value="1"/>
</dbReference>
<dbReference type="EMBL" id="BAABKZ010000001">
    <property type="protein sequence ID" value="GAA5084978.1"/>
    <property type="molecule type" value="Genomic_DNA"/>
</dbReference>
<dbReference type="Proteomes" id="UP001501407">
    <property type="component" value="Unassembled WGS sequence"/>
</dbReference>
<dbReference type="InterPro" id="IPR016181">
    <property type="entry name" value="Acyl_CoA_acyltransferase"/>
</dbReference>
<gene>
    <name evidence="4" type="ORF">GCM10025760_03340</name>
</gene>
<feature type="domain" description="N-acetyltransferase" evidence="3">
    <location>
        <begin position="5"/>
        <end position="149"/>
    </location>
</feature>
<dbReference type="Gene3D" id="3.40.630.30">
    <property type="match status" value="1"/>
</dbReference>
<dbReference type="InterPro" id="IPR050832">
    <property type="entry name" value="Bact_Acetyltransf"/>
</dbReference>
<dbReference type="CDD" id="cd04301">
    <property type="entry name" value="NAT_SF"/>
    <property type="match status" value="1"/>
</dbReference>
<dbReference type="PROSITE" id="PS51186">
    <property type="entry name" value="GNAT"/>
    <property type="match status" value="1"/>
</dbReference>
<keyword evidence="5" id="KW-1185">Reference proteome</keyword>
<keyword evidence="2" id="KW-0012">Acyltransferase</keyword>
<evidence type="ECO:0000256" key="1">
    <source>
        <dbReference type="ARBA" id="ARBA00022679"/>
    </source>
</evidence>
<comment type="caution">
    <text evidence="4">The sequence shown here is derived from an EMBL/GenBank/DDBJ whole genome shotgun (WGS) entry which is preliminary data.</text>
</comment>
<dbReference type="SUPFAM" id="SSF55729">
    <property type="entry name" value="Acyl-CoA N-acyltransferases (Nat)"/>
    <property type="match status" value="1"/>
</dbReference>
<sequence length="149" mass="16247">MIDSVVVRFAAPPDVAGLVELKTQWAGRQAEAGESEQLTIALDEWLRRSDVVCAVADDDGQLVGMAWMVVFERAPNLGDVSRHSADVQSVFVIPSHRGRGVGAELVRSLCDAADRRAIPRVTVHSSTRAIDLYRRAGFAPSPVLLQREI</sequence>
<dbReference type="Pfam" id="PF00583">
    <property type="entry name" value="Acetyltransf_1"/>
    <property type="match status" value="1"/>
</dbReference>
<evidence type="ECO:0000259" key="3">
    <source>
        <dbReference type="PROSITE" id="PS51186"/>
    </source>
</evidence>
<evidence type="ECO:0000313" key="5">
    <source>
        <dbReference type="Proteomes" id="UP001501407"/>
    </source>
</evidence>
<keyword evidence="1" id="KW-0808">Transferase</keyword>
<name>A0ABP9LWN4_9MICO</name>